<dbReference type="SUPFAM" id="SSF53335">
    <property type="entry name" value="S-adenosyl-L-methionine-dependent methyltransferases"/>
    <property type="match status" value="1"/>
</dbReference>
<reference evidence="7 8" key="1">
    <citation type="journal article" date="2017" name="Mol. Ecol.">
        <title>Comparative and population genomic landscape of Phellinus noxius: A hypervariable fungus causing root rot in trees.</title>
        <authorList>
            <person name="Chung C.L."/>
            <person name="Lee T.J."/>
            <person name="Akiba M."/>
            <person name="Lee H.H."/>
            <person name="Kuo T.H."/>
            <person name="Liu D."/>
            <person name="Ke H.M."/>
            <person name="Yokoi T."/>
            <person name="Roa M.B."/>
            <person name="Lu M.J."/>
            <person name="Chang Y.Y."/>
            <person name="Ann P.J."/>
            <person name="Tsai J.N."/>
            <person name="Chen C.Y."/>
            <person name="Tzean S.S."/>
            <person name="Ota Y."/>
            <person name="Hattori T."/>
            <person name="Sahashi N."/>
            <person name="Liou R.F."/>
            <person name="Kikuchi T."/>
            <person name="Tsai I.J."/>
        </authorList>
    </citation>
    <scope>NUCLEOTIDE SEQUENCE [LARGE SCALE GENOMIC DNA]</scope>
    <source>
        <strain evidence="7 8">FFPRI411160</strain>
    </source>
</reference>
<evidence type="ECO:0000256" key="3">
    <source>
        <dbReference type="ARBA" id="ARBA00022679"/>
    </source>
</evidence>
<evidence type="ECO:0000256" key="6">
    <source>
        <dbReference type="PIRSR" id="PIRSR037350-1"/>
    </source>
</evidence>
<dbReference type="GO" id="GO:0005634">
    <property type="term" value="C:nucleus"/>
    <property type="evidence" value="ECO:0007669"/>
    <property type="project" value="TreeGrafter"/>
</dbReference>
<dbReference type="InParanoid" id="A0A286U825"/>
<organism evidence="7 8">
    <name type="scientific">Pyrrhoderma noxium</name>
    <dbReference type="NCBI Taxonomy" id="2282107"/>
    <lineage>
        <taxon>Eukaryota</taxon>
        <taxon>Fungi</taxon>
        <taxon>Dikarya</taxon>
        <taxon>Basidiomycota</taxon>
        <taxon>Agaricomycotina</taxon>
        <taxon>Agaricomycetes</taxon>
        <taxon>Hymenochaetales</taxon>
        <taxon>Hymenochaetaceae</taxon>
        <taxon>Pyrrhoderma</taxon>
    </lineage>
</organism>
<feature type="binding site" evidence="6">
    <location>
        <position position="126"/>
    </location>
    <ligand>
        <name>S-adenosyl-L-methionine</name>
        <dbReference type="ChEBI" id="CHEBI:59789"/>
    </ligand>
</feature>
<evidence type="ECO:0000313" key="7">
    <source>
        <dbReference type="EMBL" id="PAV15716.1"/>
    </source>
</evidence>
<evidence type="ECO:0000256" key="5">
    <source>
        <dbReference type="PIRNR" id="PIRNR037350"/>
    </source>
</evidence>
<name>A0A286U825_9AGAM</name>
<dbReference type="FunCoup" id="A0A286U825">
    <property type="interactions" value="219"/>
</dbReference>
<evidence type="ECO:0000256" key="1">
    <source>
        <dbReference type="ARBA" id="ARBA00005878"/>
    </source>
</evidence>
<comment type="similarity">
    <text evidence="1 5">Belongs to the methyltransferase superfamily. METTL16/RlmF family.</text>
</comment>
<keyword evidence="8" id="KW-1185">Reference proteome</keyword>
<dbReference type="PIRSF" id="PIRSF037350">
    <property type="entry name" value="Mtase_ZK1128_prd"/>
    <property type="match status" value="1"/>
</dbReference>
<dbReference type="GO" id="GO:0008168">
    <property type="term" value="F:methyltransferase activity"/>
    <property type="evidence" value="ECO:0007669"/>
    <property type="project" value="UniProtKB-KW"/>
</dbReference>
<protein>
    <recommendedName>
        <fullName evidence="9">S-adenosyl-L-methionine dependent methyltransferase</fullName>
    </recommendedName>
</protein>
<gene>
    <name evidence="7" type="ORF">PNOK_0857400</name>
</gene>
<dbReference type="InterPro" id="IPR010286">
    <property type="entry name" value="METTL16/RlmF"/>
</dbReference>
<dbReference type="CDD" id="cd02440">
    <property type="entry name" value="AdoMet_MTases"/>
    <property type="match status" value="1"/>
</dbReference>
<keyword evidence="2 5" id="KW-0489">Methyltransferase</keyword>
<dbReference type="EMBL" id="NBII01000009">
    <property type="protein sequence ID" value="PAV15716.1"/>
    <property type="molecule type" value="Genomic_DNA"/>
</dbReference>
<sequence length="448" mass="50727">MHHRNPYKRPLDFDALAKSYPPLVPFLIKPKLAIDFKNAAAQRRLTEALLYRDFQLKLSLPDDRLCPPVPNRLNYLLWIQDVIRETLYTLDTVGEIIGLDVGTGASAIYPLLGCRLEPSWKFLVTEIDSTSYSFACSNIASNDLEHRVQVNKVTQNDPLFLPLFENPAKNFAFTMCNPPFYSSVEDIEKSADEKNFEATSVCTGSEIEMITMGGEEHFVKRMVEESFKPSIRDRCLWFTSMFGKLSSLASIIGYLRDLGVGNYIVTELVQGQTRRWVIGWSYGDAHVSDDVARNMPWVHHALFPLPNTLKQTFSGPRTLTSGTLKDLLIRVVSSLKGASTKVLTALSEENGNNMDVPYSVTIRVFAATNTWSRAARRKNQMDTDLSDITRAAPALVVDIKIMGNKSESILESSWILECTWRLGKDRKLFESFWSHVNRKVLAEVLIMR</sequence>
<dbReference type="InterPro" id="IPR017182">
    <property type="entry name" value="METTL16/PsiM"/>
</dbReference>
<accession>A0A286U825</accession>
<dbReference type="GO" id="GO:0070475">
    <property type="term" value="P:rRNA base methylation"/>
    <property type="evidence" value="ECO:0007669"/>
    <property type="project" value="TreeGrafter"/>
</dbReference>
<feature type="binding site" evidence="6">
    <location>
        <position position="102"/>
    </location>
    <ligand>
        <name>S-adenosyl-L-methionine</name>
        <dbReference type="ChEBI" id="CHEBI:59789"/>
    </ligand>
</feature>
<feature type="binding site" evidence="6">
    <location>
        <position position="177"/>
    </location>
    <ligand>
        <name>S-adenosyl-L-methionine</name>
        <dbReference type="ChEBI" id="CHEBI:59789"/>
    </ligand>
</feature>
<dbReference type="PANTHER" id="PTHR13393">
    <property type="entry name" value="SAM-DEPENDENT METHYLTRANSFERASE"/>
    <property type="match status" value="1"/>
</dbReference>
<proteinExistence type="inferred from homology"/>
<dbReference type="STRING" id="2282107.A0A286U825"/>
<comment type="caution">
    <text evidence="7">The sequence shown here is derived from an EMBL/GenBank/DDBJ whole genome shotgun (WGS) entry which is preliminary data.</text>
</comment>
<feature type="binding site" evidence="6">
    <location>
        <position position="72"/>
    </location>
    <ligand>
        <name>S-adenosyl-L-methionine</name>
        <dbReference type="ChEBI" id="CHEBI:59789"/>
    </ligand>
</feature>
<dbReference type="PANTHER" id="PTHR13393:SF0">
    <property type="entry name" value="RNA N6-ADENOSINE-METHYLTRANSFERASE METTL16"/>
    <property type="match status" value="1"/>
</dbReference>
<evidence type="ECO:0000256" key="2">
    <source>
        <dbReference type="ARBA" id="ARBA00022603"/>
    </source>
</evidence>
<keyword evidence="4 6" id="KW-0949">S-adenosyl-L-methionine</keyword>
<dbReference type="Pfam" id="PF05971">
    <property type="entry name" value="Methyltransf_10"/>
    <property type="match status" value="1"/>
</dbReference>
<evidence type="ECO:0008006" key="9">
    <source>
        <dbReference type="Google" id="ProtNLM"/>
    </source>
</evidence>
<dbReference type="Proteomes" id="UP000217199">
    <property type="component" value="Unassembled WGS sequence"/>
</dbReference>
<dbReference type="OrthoDB" id="514248at2759"/>
<keyword evidence="3 5" id="KW-0808">Transferase</keyword>
<dbReference type="Gene3D" id="3.40.50.150">
    <property type="entry name" value="Vaccinia Virus protein VP39"/>
    <property type="match status" value="1"/>
</dbReference>
<dbReference type="InterPro" id="IPR029063">
    <property type="entry name" value="SAM-dependent_MTases_sf"/>
</dbReference>
<evidence type="ECO:0000313" key="8">
    <source>
        <dbReference type="Proteomes" id="UP000217199"/>
    </source>
</evidence>
<evidence type="ECO:0000256" key="4">
    <source>
        <dbReference type="ARBA" id="ARBA00022691"/>
    </source>
</evidence>
<dbReference type="AlphaFoldDB" id="A0A286U825"/>